<comment type="caution">
    <text evidence="2">The sequence shown here is derived from an EMBL/GenBank/DDBJ whole genome shotgun (WGS) entry which is preliminary data.</text>
</comment>
<keyword evidence="3" id="KW-1185">Reference proteome</keyword>
<dbReference type="Proteomes" id="UP000380867">
    <property type="component" value="Unassembled WGS sequence"/>
</dbReference>
<organism evidence="2 3">
    <name type="scientific">Aeromicrobium ginsengisoli</name>
    <dbReference type="NCBI Taxonomy" id="363867"/>
    <lineage>
        <taxon>Bacteria</taxon>
        <taxon>Bacillati</taxon>
        <taxon>Actinomycetota</taxon>
        <taxon>Actinomycetes</taxon>
        <taxon>Propionibacteriales</taxon>
        <taxon>Nocardioidaceae</taxon>
        <taxon>Aeromicrobium</taxon>
    </lineage>
</organism>
<reference evidence="2" key="1">
    <citation type="submission" date="2019-09" db="EMBL/GenBank/DDBJ databases">
        <authorList>
            <person name="Li J."/>
        </authorList>
    </citation>
    <scope>NUCLEOTIDE SEQUENCE [LARGE SCALE GENOMIC DNA]</scope>
    <source>
        <strain evidence="2">JCM 14732</strain>
    </source>
</reference>
<sequence>MKPQVGQRLGSVTSEIEVIVVRPPADDVDLTCGGAPMAPAPAERSGEPDAGGGALLGKRYHHVASGMELLCTKAGAGTLAVDGEPLGVKEAKNLPSSD</sequence>
<gene>
    <name evidence="2" type="ORF">ESP70_018890</name>
</gene>
<protein>
    <submittedName>
        <fullName evidence="2">Uncharacterized protein</fullName>
    </submittedName>
</protein>
<feature type="region of interest" description="Disordered" evidence="1">
    <location>
        <begin position="33"/>
        <end position="53"/>
    </location>
</feature>
<evidence type="ECO:0000256" key="1">
    <source>
        <dbReference type="SAM" id="MobiDB-lite"/>
    </source>
</evidence>
<dbReference type="AlphaFoldDB" id="A0A5M4F920"/>
<evidence type="ECO:0000313" key="3">
    <source>
        <dbReference type="Proteomes" id="UP000380867"/>
    </source>
</evidence>
<name>A0A5M4F920_9ACTN</name>
<accession>A0A5M4F920</accession>
<dbReference type="EMBL" id="SDPQ02000004">
    <property type="protein sequence ID" value="KAA1394270.1"/>
    <property type="molecule type" value="Genomic_DNA"/>
</dbReference>
<proteinExistence type="predicted"/>
<dbReference type="RefSeq" id="WP_149690880.1">
    <property type="nucleotide sequence ID" value="NZ_SDPQ02000004.1"/>
</dbReference>
<evidence type="ECO:0000313" key="2">
    <source>
        <dbReference type="EMBL" id="KAA1394270.1"/>
    </source>
</evidence>
<dbReference type="OrthoDB" id="7478453at2"/>